<organism evidence="2 3">
    <name type="scientific">Chlamydomonas reinhardtii</name>
    <name type="common">Chlamydomonas smithii</name>
    <dbReference type="NCBI Taxonomy" id="3055"/>
    <lineage>
        <taxon>Eukaryota</taxon>
        <taxon>Viridiplantae</taxon>
        <taxon>Chlorophyta</taxon>
        <taxon>core chlorophytes</taxon>
        <taxon>Chlorophyceae</taxon>
        <taxon>CS clade</taxon>
        <taxon>Chlamydomonadales</taxon>
        <taxon>Chlamydomonadaceae</taxon>
        <taxon>Chlamydomonas</taxon>
    </lineage>
</organism>
<dbReference type="AlphaFoldDB" id="A0A2K3DI61"/>
<dbReference type="Gramene" id="PNW80215">
    <property type="protein sequence ID" value="PNW80215"/>
    <property type="gene ID" value="CHLRE_08g382605v5"/>
</dbReference>
<keyword evidence="3" id="KW-1185">Reference proteome</keyword>
<proteinExistence type="predicted"/>
<evidence type="ECO:0000313" key="2">
    <source>
        <dbReference type="EMBL" id="PNW80215.1"/>
    </source>
</evidence>
<dbReference type="RefSeq" id="XP_042922302.1">
    <property type="nucleotide sequence ID" value="XM_043065301.1"/>
</dbReference>
<protein>
    <submittedName>
        <fullName evidence="2">Uncharacterized protein</fullName>
    </submittedName>
</protein>
<sequence>MGCSASVARPNDEKSAPISAQKDAGVGAGAGGKPGAGAKAGWSGGGGKAGAAGAGAAAPNATPAEETEEQWLAADAGGIPVPLQLPPHLPRGLRKFWSDCFSTEVVTFDKFFDQVILETEEQIPALADTARARIAERLRAAGGGGGGGAGVLPPDEQLLRQLLRQAVLEMEPPGPGVNSRFSSADLQRLAHM</sequence>
<reference evidence="2 3" key="1">
    <citation type="journal article" date="2007" name="Science">
        <title>The Chlamydomonas genome reveals the evolution of key animal and plant functions.</title>
        <authorList>
            <person name="Merchant S.S."/>
            <person name="Prochnik S.E."/>
            <person name="Vallon O."/>
            <person name="Harris E.H."/>
            <person name="Karpowicz S.J."/>
            <person name="Witman G.B."/>
            <person name="Terry A."/>
            <person name="Salamov A."/>
            <person name="Fritz-Laylin L.K."/>
            <person name="Marechal-Drouard L."/>
            <person name="Marshall W.F."/>
            <person name="Qu L.H."/>
            <person name="Nelson D.R."/>
            <person name="Sanderfoot A.A."/>
            <person name="Spalding M.H."/>
            <person name="Kapitonov V.V."/>
            <person name="Ren Q."/>
            <person name="Ferris P."/>
            <person name="Lindquist E."/>
            <person name="Shapiro H."/>
            <person name="Lucas S.M."/>
            <person name="Grimwood J."/>
            <person name="Schmutz J."/>
            <person name="Cardol P."/>
            <person name="Cerutti H."/>
            <person name="Chanfreau G."/>
            <person name="Chen C.L."/>
            <person name="Cognat V."/>
            <person name="Croft M.T."/>
            <person name="Dent R."/>
            <person name="Dutcher S."/>
            <person name="Fernandez E."/>
            <person name="Fukuzawa H."/>
            <person name="Gonzalez-Ballester D."/>
            <person name="Gonzalez-Halphen D."/>
            <person name="Hallmann A."/>
            <person name="Hanikenne M."/>
            <person name="Hippler M."/>
            <person name="Inwood W."/>
            <person name="Jabbari K."/>
            <person name="Kalanon M."/>
            <person name="Kuras R."/>
            <person name="Lefebvre P.A."/>
            <person name="Lemaire S.D."/>
            <person name="Lobanov A.V."/>
            <person name="Lohr M."/>
            <person name="Manuell A."/>
            <person name="Meier I."/>
            <person name="Mets L."/>
            <person name="Mittag M."/>
            <person name="Mittelmeier T."/>
            <person name="Moroney J.V."/>
            <person name="Moseley J."/>
            <person name="Napoli C."/>
            <person name="Nedelcu A.M."/>
            <person name="Niyogi K."/>
            <person name="Novoselov S.V."/>
            <person name="Paulsen I.T."/>
            <person name="Pazour G."/>
            <person name="Purton S."/>
            <person name="Ral J.P."/>
            <person name="Riano-Pachon D.M."/>
            <person name="Riekhof W."/>
            <person name="Rymarquis L."/>
            <person name="Schroda M."/>
            <person name="Stern D."/>
            <person name="Umen J."/>
            <person name="Willows R."/>
            <person name="Wilson N."/>
            <person name="Zimmer S.L."/>
            <person name="Allmer J."/>
            <person name="Balk J."/>
            <person name="Bisova K."/>
            <person name="Chen C.J."/>
            <person name="Elias M."/>
            <person name="Gendler K."/>
            <person name="Hauser C."/>
            <person name="Lamb M.R."/>
            <person name="Ledford H."/>
            <person name="Long J.C."/>
            <person name="Minagawa J."/>
            <person name="Page M.D."/>
            <person name="Pan J."/>
            <person name="Pootakham W."/>
            <person name="Roje S."/>
            <person name="Rose A."/>
            <person name="Stahlberg E."/>
            <person name="Terauchi A.M."/>
            <person name="Yang P."/>
            <person name="Ball S."/>
            <person name="Bowler C."/>
            <person name="Dieckmann C.L."/>
            <person name="Gladyshev V.N."/>
            <person name="Green P."/>
            <person name="Jorgensen R."/>
            <person name="Mayfield S."/>
            <person name="Mueller-Roeber B."/>
            <person name="Rajamani S."/>
            <person name="Sayre R.T."/>
            <person name="Brokstein P."/>
            <person name="Dubchak I."/>
            <person name="Goodstein D."/>
            <person name="Hornick L."/>
            <person name="Huang Y.W."/>
            <person name="Jhaveri J."/>
            <person name="Luo Y."/>
            <person name="Martinez D."/>
            <person name="Ngau W.C."/>
            <person name="Otillar B."/>
            <person name="Poliakov A."/>
            <person name="Porter A."/>
            <person name="Szajkowski L."/>
            <person name="Werner G."/>
            <person name="Zhou K."/>
            <person name="Grigoriev I.V."/>
            <person name="Rokhsar D.S."/>
            <person name="Grossman A.R."/>
        </authorList>
    </citation>
    <scope>NUCLEOTIDE SEQUENCE [LARGE SCALE GENOMIC DNA]</scope>
    <source>
        <strain evidence="3">CC-503</strain>
    </source>
</reference>
<gene>
    <name evidence="2" type="ORF">CHLRE_08g382605v5</name>
</gene>
<dbReference type="GeneID" id="66054524"/>
<dbReference type="Proteomes" id="UP000006906">
    <property type="component" value="Chromosome 8"/>
</dbReference>
<evidence type="ECO:0000313" key="3">
    <source>
        <dbReference type="Proteomes" id="UP000006906"/>
    </source>
</evidence>
<dbReference type="KEGG" id="cre:CHLRE_08g382605v5"/>
<evidence type="ECO:0000256" key="1">
    <source>
        <dbReference type="SAM" id="MobiDB-lite"/>
    </source>
</evidence>
<feature type="compositionally biased region" description="Gly residues" evidence="1">
    <location>
        <begin position="26"/>
        <end position="35"/>
    </location>
</feature>
<feature type="compositionally biased region" description="Low complexity" evidence="1">
    <location>
        <begin position="54"/>
        <end position="64"/>
    </location>
</feature>
<dbReference type="EMBL" id="CM008969">
    <property type="protein sequence ID" value="PNW80215.1"/>
    <property type="molecule type" value="Genomic_DNA"/>
</dbReference>
<name>A0A2K3DI61_CHLRE</name>
<accession>A0A2K3DI61</accession>
<dbReference type="InParanoid" id="A0A2K3DI61"/>
<feature type="region of interest" description="Disordered" evidence="1">
    <location>
        <begin position="1"/>
        <end position="69"/>
    </location>
</feature>
<feature type="compositionally biased region" description="Gly residues" evidence="1">
    <location>
        <begin position="42"/>
        <end position="53"/>
    </location>
</feature>